<dbReference type="InterPro" id="IPR041246">
    <property type="entry name" value="Bact_MG10"/>
</dbReference>
<dbReference type="PANTHER" id="PTHR40094:SF1">
    <property type="entry name" value="UBIQUITIN DOMAIN-CONTAINING PROTEIN"/>
    <property type="match status" value="1"/>
</dbReference>
<dbReference type="InterPro" id="IPR051802">
    <property type="entry name" value="YfhM-like"/>
</dbReference>
<sequence length="430" mass="48039">MMALKAMQTYQGGFSLWDGGRNEYPWLTAYVTDFLLQTERTYAGTVPEGMRNRALARLEEYLNYPEYMPHMTDNTEAANSALAYAAYVLAGEGKVRWSQLEALQITTYPSMLSYLHMAASYAQVGDHSKALTMLKQAAAVKRSHTYMEDYGSTLRDNAKAVAVLETLKAIPMLSNEALTLQASVLEKAIDEQAGESWLSTQERGALLQAAILSEASNLAEPIKVDVDGKTLTETGMLEVATVKGMTLSNPNSFPLYVNMQAAGYVIADKSVSNRANPANTLKIHFMKRHWYQLDGKPLASHTVKVGDRVLVVMQLNLNEGVQDGLLVERIPAGFVLENPRLTAGFDLQTLMPNSFTLDNPDHVEYRNDRFVVSHRFTEGSTYTFGYILRAEVPGQYSVPPMFLESMYTPEKHAVYWQTLPTLPPRLSRRH</sequence>
<dbReference type="Proteomes" id="UP000029227">
    <property type="component" value="Unassembled WGS sequence"/>
</dbReference>
<feature type="domain" description="Bacterial alpha-2-macroglobulin MG10" evidence="1">
    <location>
        <begin position="287"/>
        <end position="410"/>
    </location>
</feature>
<dbReference type="EMBL" id="BBMN01000027">
    <property type="protein sequence ID" value="GAL08540.1"/>
    <property type="molecule type" value="Genomic_DNA"/>
</dbReference>
<dbReference type="Pfam" id="PF17973">
    <property type="entry name" value="bMG10"/>
    <property type="match status" value="1"/>
</dbReference>
<organism evidence="2 3">
    <name type="scientific">Photobacterium aphoticum</name>
    <dbReference type="NCBI Taxonomy" id="754436"/>
    <lineage>
        <taxon>Bacteria</taxon>
        <taxon>Pseudomonadati</taxon>
        <taxon>Pseudomonadota</taxon>
        <taxon>Gammaproteobacteria</taxon>
        <taxon>Vibrionales</taxon>
        <taxon>Vibrionaceae</taxon>
        <taxon>Photobacterium</taxon>
    </lineage>
</organism>
<dbReference type="AlphaFoldDB" id="A0A090QZF7"/>
<dbReference type="STRING" id="754436.JCM19237_793"/>
<reference evidence="2 3" key="1">
    <citation type="journal article" date="2014" name="Genome Announc.">
        <title>Draft Genome Sequences of Two Vibrionaceae Species, Vibrio ponticus C121 and Photobacterium aphoticum C119, Isolated as Coral Reef Microbiota.</title>
        <authorList>
            <person name="Al-saari N."/>
            <person name="Meirelles P.M."/>
            <person name="Mino S."/>
            <person name="Suda W."/>
            <person name="Oshima K."/>
            <person name="Hattori M."/>
            <person name="Ohkuma M."/>
            <person name="Thompson F.L."/>
            <person name="Gomez-Gil B."/>
            <person name="Sawabe T."/>
            <person name="Sawabe T."/>
        </authorList>
    </citation>
    <scope>NUCLEOTIDE SEQUENCE [LARGE SCALE GENOMIC DNA]</scope>
    <source>
        <strain evidence="2 3">JCM 19237</strain>
    </source>
</reference>
<comment type="caution">
    <text evidence="2">The sequence shown here is derived from an EMBL/GenBank/DDBJ whole genome shotgun (WGS) entry which is preliminary data.</text>
</comment>
<name>A0A090QZF7_9GAMM</name>
<dbReference type="SUPFAM" id="SSF48239">
    <property type="entry name" value="Terpenoid cyclases/Protein prenyltransferases"/>
    <property type="match status" value="1"/>
</dbReference>
<proteinExistence type="predicted"/>
<dbReference type="PANTHER" id="PTHR40094">
    <property type="entry name" value="ALPHA-2-MACROGLOBULIN HOMOLOG"/>
    <property type="match status" value="1"/>
</dbReference>
<gene>
    <name evidence="2" type="ORF">JCM19237_793</name>
</gene>
<dbReference type="GO" id="GO:0004866">
    <property type="term" value="F:endopeptidase inhibitor activity"/>
    <property type="evidence" value="ECO:0007669"/>
    <property type="project" value="TreeGrafter"/>
</dbReference>
<protein>
    <submittedName>
        <fullName evidence="2">Alpha-2-macroglobulin</fullName>
    </submittedName>
</protein>
<dbReference type="InterPro" id="IPR008930">
    <property type="entry name" value="Terpenoid_cyclase/PrenylTrfase"/>
</dbReference>
<accession>A0A090QZF7</accession>
<evidence type="ECO:0000313" key="3">
    <source>
        <dbReference type="Proteomes" id="UP000029227"/>
    </source>
</evidence>
<dbReference type="Gene3D" id="1.50.10.20">
    <property type="match status" value="1"/>
</dbReference>
<dbReference type="eggNOG" id="COG2373">
    <property type="taxonomic scope" value="Bacteria"/>
</dbReference>
<evidence type="ECO:0000313" key="2">
    <source>
        <dbReference type="EMBL" id="GAL08540.1"/>
    </source>
</evidence>
<evidence type="ECO:0000259" key="1">
    <source>
        <dbReference type="Pfam" id="PF17973"/>
    </source>
</evidence>